<feature type="transmembrane region" description="Helical" evidence="6">
    <location>
        <begin position="625"/>
        <end position="648"/>
    </location>
</feature>
<feature type="transmembrane region" description="Helical" evidence="6">
    <location>
        <begin position="264"/>
        <end position="283"/>
    </location>
</feature>
<dbReference type="PANTHER" id="PTHR21041">
    <property type="entry name" value="DENDRITIC CELL-SPECIFIC TRANSMEMBRANE PROTEIN"/>
    <property type="match status" value="1"/>
</dbReference>
<feature type="transmembrane region" description="Helical" evidence="6">
    <location>
        <begin position="536"/>
        <end position="559"/>
    </location>
</feature>
<evidence type="ECO:0000256" key="3">
    <source>
        <dbReference type="ARBA" id="ARBA00022989"/>
    </source>
</evidence>
<comment type="subcellular location">
    <subcellularLocation>
        <location evidence="1">Membrane</location>
        <topology evidence="1">Multi-pass membrane protein</topology>
    </subcellularLocation>
</comment>
<reference evidence="9" key="2">
    <citation type="submission" date="2023-11" db="UniProtKB">
        <authorList>
            <consortium name="WormBaseParasite"/>
        </authorList>
    </citation>
    <scope>IDENTIFICATION</scope>
</reference>
<evidence type="ECO:0000313" key="9">
    <source>
        <dbReference type="WBParaSite" id="SRDH1_27270.1"/>
    </source>
</evidence>
<evidence type="ECO:0000256" key="5">
    <source>
        <dbReference type="SAM" id="MobiDB-lite"/>
    </source>
</evidence>
<accession>A0AA85EX69</accession>
<feature type="region of interest" description="Disordered" evidence="5">
    <location>
        <begin position="147"/>
        <end position="167"/>
    </location>
</feature>
<sequence>MFSLKKINGKCCEHLLDSSDCDIISVENKLDSKTSPKHNVTNSTWYCEWQKKPRNPLISQSILLNRNSNNSVSNTKRDENASQSTSKDEVKYAEKLKVLTTVNQKEVSSKIINNEEVREQLTEDKTWCESRRMNYASQNRSNTCENLTHEKGYKGSGKEKQDNSLKNKHSEAIKLDEQQIKAALNELQRPPCLLIPLYYLCQLCWSFRRRYRVRITLCHRQKWRPFQNIERMYLKSTLGLIFGLGLGFITYFLFMITFSGNPHLSILLSAYIMLVSVFGLAFSRDFQCITLLTLPYIIATRLRWAILIYATGMSFSGPGLNFLHNSGNFRNSIVCIIAQVNTNMMLLKKLTQEPFTVLKDQLENIIDGINTILNTLRNLLFQINFSIIQLTNVMESQASWIHSLIIACEDKVALINQCLAFFNNIYFSCVDSFGILGSLCRFVRFFAKDTCVSSEKFTDLCRKQGEVLEDTLNITTKTELTKQLNEIIHLIGSKNLTLYGNLSKIEVVFNNDHAISNKLQQRMDNFVQAISAVKLILSWILVAWTLFTMFILVIQAVVFKKCWLSKDSYDNVYITDQFIKQEIQAFKRGLVPTVPLIRKEKKLYKKLSSFSWTISEKQSAVFNSLMLLTWSASIILVMITDYAMYTIFNIMSVLFLYDYSNFGTITGKDNEQLNKDETNELYIDGDSSFANIIQSLISLINPLKNIALNIDTTLCKPTLTPPDLYKYGLICLLLSLAYFSVVFQVYIMRLRHTIMIWYYPKKAARRAAWLRIHIKNNRGLYNRIIHKIKTIDITSNHRSQNLSRFGRYLSRHPRVAHFLQLFGVQRIICTFCGSDGNPSKKLEFKQNFTRCEECGAYFCRACQIALDHICLLCRTPMLSMTIEVDFEKYSTDEEKENINARYLQINKQSSIIFSDKLTEKSSNVFTKSPDIQNFNA</sequence>
<keyword evidence="4 6" id="KW-0472">Membrane</keyword>
<keyword evidence="2 6" id="KW-0812">Transmembrane</keyword>
<evidence type="ECO:0000256" key="6">
    <source>
        <dbReference type="SAM" id="Phobius"/>
    </source>
</evidence>
<keyword evidence="8" id="KW-1185">Reference proteome</keyword>
<dbReference type="GO" id="GO:0016020">
    <property type="term" value="C:membrane"/>
    <property type="evidence" value="ECO:0007669"/>
    <property type="project" value="UniProtKB-SubCell"/>
</dbReference>
<keyword evidence="3 6" id="KW-1133">Transmembrane helix</keyword>
<dbReference type="Pfam" id="PF26039">
    <property type="entry name" value="Dcst2"/>
    <property type="match status" value="1"/>
</dbReference>
<dbReference type="WBParaSite" id="SRDH1_27270.1">
    <property type="protein sequence ID" value="SRDH1_27270.1"/>
    <property type="gene ID" value="SRDH1_27270"/>
</dbReference>
<feature type="compositionally biased region" description="Low complexity" evidence="5">
    <location>
        <begin position="60"/>
        <end position="74"/>
    </location>
</feature>
<evidence type="ECO:0000256" key="1">
    <source>
        <dbReference type="ARBA" id="ARBA00004141"/>
    </source>
</evidence>
<name>A0AA85EX69_9TREM</name>
<dbReference type="InterPro" id="IPR051856">
    <property type="entry name" value="CSR-E3_Ligase_Protein"/>
</dbReference>
<feature type="domain" description="Dendritic cell-specific transmembrane protein-like" evidence="7">
    <location>
        <begin position="569"/>
        <end position="771"/>
    </location>
</feature>
<reference evidence="8" key="1">
    <citation type="submission" date="2022-06" db="EMBL/GenBank/DDBJ databases">
        <authorList>
            <person name="Berger JAMES D."/>
            <person name="Berger JAMES D."/>
        </authorList>
    </citation>
    <scope>NUCLEOTIDE SEQUENCE [LARGE SCALE GENOMIC DNA]</scope>
</reference>
<evidence type="ECO:0000256" key="4">
    <source>
        <dbReference type="ARBA" id="ARBA00023136"/>
    </source>
</evidence>
<dbReference type="PANTHER" id="PTHR21041:SF9">
    <property type="entry name" value="DENDRITIC CELL-SPECIFIC TRANSMEMBRANE PROTEIN-LIKE DOMAIN-CONTAINING PROTEIN"/>
    <property type="match status" value="1"/>
</dbReference>
<feature type="transmembrane region" description="Helical" evidence="6">
    <location>
        <begin position="232"/>
        <end position="258"/>
    </location>
</feature>
<dbReference type="Proteomes" id="UP000050792">
    <property type="component" value="Unassembled WGS sequence"/>
</dbReference>
<evidence type="ECO:0000259" key="7">
    <source>
        <dbReference type="Pfam" id="PF07782"/>
    </source>
</evidence>
<organism evidence="8 9">
    <name type="scientific">Schistosoma rodhaini</name>
    <dbReference type="NCBI Taxonomy" id="6188"/>
    <lineage>
        <taxon>Eukaryota</taxon>
        <taxon>Metazoa</taxon>
        <taxon>Spiralia</taxon>
        <taxon>Lophotrochozoa</taxon>
        <taxon>Platyhelminthes</taxon>
        <taxon>Trematoda</taxon>
        <taxon>Digenea</taxon>
        <taxon>Strigeidida</taxon>
        <taxon>Schistosomatoidea</taxon>
        <taxon>Schistosomatidae</taxon>
        <taxon>Schistosoma</taxon>
    </lineage>
</organism>
<protein>
    <recommendedName>
        <fullName evidence="7">Dendritic cell-specific transmembrane protein-like domain-containing protein</fullName>
    </recommendedName>
</protein>
<dbReference type="AlphaFoldDB" id="A0AA85EX69"/>
<feature type="compositionally biased region" description="Basic and acidic residues" evidence="5">
    <location>
        <begin position="75"/>
        <end position="88"/>
    </location>
</feature>
<evidence type="ECO:0000256" key="2">
    <source>
        <dbReference type="ARBA" id="ARBA00022692"/>
    </source>
</evidence>
<dbReference type="InterPro" id="IPR012858">
    <property type="entry name" value="DC_STAMP-like"/>
</dbReference>
<feature type="transmembrane region" description="Helical" evidence="6">
    <location>
        <begin position="727"/>
        <end position="747"/>
    </location>
</feature>
<proteinExistence type="predicted"/>
<dbReference type="Pfam" id="PF07782">
    <property type="entry name" value="DC_STAMP"/>
    <property type="match status" value="1"/>
</dbReference>
<evidence type="ECO:0000313" key="8">
    <source>
        <dbReference type="Proteomes" id="UP000050792"/>
    </source>
</evidence>
<feature type="region of interest" description="Disordered" evidence="5">
    <location>
        <begin position="60"/>
        <end position="88"/>
    </location>
</feature>